<gene>
    <name evidence="2" type="ORF">O0R46_02110</name>
    <name evidence="1" type="ORF">O0R46_08465</name>
</gene>
<accession>A0ABY7JMR0</accession>
<dbReference type="EMBL" id="CP114052">
    <property type="protein sequence ID" value="WAW15267.1"/>
    <property type="molecule type" value="Genomic_DNA"/>
</dbReference>
<proteinExistence type="predicted"/>
<reference evidence="1" key="1">
    <citation type="submission" date="2022-12" db="EMBL/GenBank/DDBJ databases">
        <title>Peptostreptococcus.</title>
        <authorList>
            <person name="Lee S.H."/>
        </authorList>
    </citation>
    <scope>NUCLEOTIDE SEQUENCE</scope>
    <source>
        <strain evidence="1">CBA3647</strain>
    </source>
</reference>
<dbReference type="RefSeq" id="WP_269311319.1">
    <property type="nucleotide sequence ID" value="NZ_CP114052.1"/>
</dbReference>
<protein>
    <submittedName>
        <fullName evidence="1">Uncharacterized protein</fullName>
    </submittedName>
</protein>
<dbReference type="Proteomes" id="UP001164187">
    <property type="component" value="Chromosome"/>
</dbReference>
<name>A0ABY7JMR0_9FIRM</name>
<dbReference type="EMBL" id="CP114052">
    <property type="protein sequence ID" value="WAW14622.1"/>
    <property type="molecule type" value="Genomic_DNA"/>
</dbReference>
<evidence type="ECO:0000313" key="2">
    <source>
        <dbReference type="EMBL" id="WAW15267.1"/>
    </source>
</evidence>
<organism evidence="1 3">
    <name type="scientific">Peptostreptococcus equinus</name>
    <dbReference type="NCBI Taxonomy" id="3003601"/>
    <lineage>
        <taxon>Bacteria</taxon>
        <taxon>Bacillati</taxon>
        <taxon>Bacillota</taxon>
        <taxon>Clostridia</taxon>
        <taxon>Peptostreptococcales</taxon>
        <taxon>Peptostreptococcaceae</taxon>
        <taxon>Peptostreptococcus</taxon>
    </lineage>
</organism>
<evidence type="ECO:0000313" key="3">
    <source>
        <dbReference type="Proteomes" id="UP001164187"/>
    </source>
</evidence>
<keyword evidence="3" id="KW-1185">Reference proteome</keyword>
<sequence>MSSDFKINNNEKFNNGIFFRWQVVSLSNKIHERDKLNHEIKKDMRMLLSEKTLNNRDRHIIQSTIETSKSDVIKEIEKAYKRDCNRKLPEILREDNNE</sequence>
<evidence type="ECO:0000313" key="1">
    <source>
        <dbReference type="EMBL" id="WAW14622.1"/>
    </source>
</evidence>